<feature type="region of interest" description="Disordered" evidence="1">
    <location>
        <begin position="366"/>
        <end position="532"/>
    </location>
</feature>
<feature type="compositionally biased region" description="Basic and acidic residues" evidence="1">
    <location>
        <begin position="380"/>
        <end position="391"/>
    </location>
</feature>
<feature type="region of interest" description="Disordered" evidence="1">
    <location>
        <begin position="284"/>
        <end position="325"/>
    </location>
</feature>
<accession>A0A084QGY0</accession>
<evidence type="ECO:0000313" key="2">
    <source>
        <dbReference type="EMBL" id="KFA63215.1"/>
    </source>
</evidence>
<feature type="compositionally biased region" description="Polar residues" evidence="1">
    <location>
        <begin position="552"/>
        <end position="579"/>
    </location>
</feature>
<dbReference type="OrthoDB" id="5379885at2759"/>
<protein>
    <recommendedName>
        <fullName evidence="4">PH domain-containing protein</fullName>
    </recommendedName>
</protein>
<feature type="compositionally biased region" description="Polar residues" evidence="1">
    <location>
        <begin position="287"/>
        <end position="298"/>
    </location>
</feature>
<feature type="region of interest" description="Disordered" evidence="1">
    <location>
        <begin position="41"/>
        <end position="60"/>
    </location>
</feature>
<dbReference type="AlphaFoldDB" id="A0A084QGY0"/>
<evidence type="ECO:0000256" key="1">
    <source>
        <dbReference type="SAM" id="MobiDB-lite"/>
    </source>
</evidence>
<dbReference type="Proteomes" id="UP000028524">
    <property type="component" value="Unassembled WGS sequence"/>
</dbReference>
<feature type="region of interest" description="Disordered" evidence="1">
    <location>
        <begin position="552"/>
        <end position="614"/>
    </location>
</feature>
<feature type="compositionally biased region" description="Polar residues" evidence="1">
    <location>
        <begin position="240"/>
        <end position="250"/>
    </location>
</feature>
<dbReference type="EMBL" id="KL660751">
    <property type="protein sequence ID" value="KFA63215.1"/>
    <property type="molecule type" value="Genomic_DNA"/>
</dbReference>
<organism evidence="2 3">
    <name type="scientific">Stachybotrys chlorohalonatus (strain IBT 40285)</name>
    <dbReference type="NCBI Taxonomy" id="1283841"/>
    <lineage>
        <taxon>Eukaryota</taxon>
        <taxon>Fungi</taxon>
        <taxon>Dikarya</taxon>
        <taxon>Ascomycota</taxon>
        <taxon>Pezizomycotina</taxon>
        <taxon>Sordariomycetes</taxon>
        <taxon>Hypocreomycetidae</taxon>
        <taxon>Hypocreales</taxon>
        <taxon>Stachybotryaceae</taxon>
        <taxon>Stachybotrys</taxon>
    </lineage>
</organism>
<gene>
    <name evidence="2" type="ORF">S40285_04931</name>
</gene>
<reference evidence="2 3" key="1">
    <citation type="journal article" date="2014" name="BMC Genomics">
        <title>Comparative genome sequencing reveals chemotype-specific gene clusters in the toxigenic black mold Stachybotrys.</title>
        <authorList>
            <person name="Semeiks J."/>
            <person name="Borek D."/>
            <person name="Otwinowski Z."/>
            <person name="Grishin N.V."/>
        </authorList>
    </citation>
    <scope>NUCLEOTIDE SEQUENCE [LARGE SCALE GENOMIC DNA]</scope>
    <source>
        <strain evidence="2 3">IBT 40285</strain>
    </source>
</reference>
<feature type="region of interest" description="Disordered" evidence="1">
    <location>
        <begin position="212"/>
        <end position="254"/>
    </location>
</feature>
<feature type="compositionally biased region" description="Polar residues" evidence="1">
    <location>
        <begin position="418"/>
        <end position="429"/>
    </location>
</feature>
<sequence length="614" mass="67231">MDSLEGILLSPPDRNQILGRAVWKPRYVVVGRRTVTYKDQPAQHLSQAASARASTSGPKSLARVPTEEYCISVFKSKDDPEPLQQWSINAVIDCQVQMLAHRKQGPVLPTLVLTLADKDRKRRSSRAAGLMSGKDCSSTSLWLRTAPEYPWPSIHDWARFITSRKGPITPITPTSPDLANAATRQDASDGFPQFEGYAGRGDGRVLQHKASTATYSTGTRERPKTFSSASPSLRSKRSDISSPSTTSNYPIQHMGYPIPGQAISTNFPTDLPSPRTEYHGEFIEGWTSAQGRSSTVSSPIHGRDSISSQAVPSSIADSSSPPAPRETILDRAFQMRYIPGSENETPGEDKLSSLARFEALMREADEKRRRRETASQVENQKLRSAFDRDDSSDSLGVGDDQDSDSDDANFVHEYHEPQSPSLIPPTTQRALDFITNRHEPFSPQGPHRSPFPKPIQGMRADSFPLRTRAPPPRPHTAHAKSRPNGVPRSNSTPQAVSAASHFETPSAMGKTLIEPTRPSLEKRQSSSSTKRLSFTDFTKRLSSTSSLLLVQTNTSGGSNRVSGEPDTQPNISSRPSMNPRSAGAPPRERDRDSHDKKCGWRGSVGVVGTDGGFV</sequence>
<feature type="compositionally biased region" description="Basic and acidic residues" evidence="1">
    <location>
        <begin position="586"/>
        <end position="598"/>
    </location>
</feature>
<dbReference type="OMA" id="WFRTPPD"/>
<dbReference type="HOGENOM" id="CLU_021365_1_0_1"/>
<evidence type="ECO:0008006" key="4">
    <source>
        <dbReference type="Google" id="ProtNLM"/>
    </source>
</evidence>
<feature type="compositionally biased region" description="Polar residues" evidence="1">
    <location>
        <begin position="43"/>
        <end position="58"/>
    </location>
</feature>
<name>A0A084QGY0_STAC4</name>
<feature type="compositionally biased region" description="Low complexity" evidence="1">
    <location>
        <begin position="307"/>
        <end position="320"/>
    </location>
</feature>
<dbReference type="InParanoid" id="A0A084QGY0"/>
<evidence type="ECO:0000313" key="3">
    <source>
        <dbReference type="Proteomes" id="UP000028524"/>
    </source>
</evidence>
<feature type="compositionally biased region" description="Polar residues" evidence="1">
    <location>
        <begin position="487"/>
        <end position="497"/>
    </location>
</feature>
<proteinExistence type="predicted"/>
<keyword evidence="3" id="KW-1185">Reference proteome</keyword>